<dbReference type="AlphaFoldDB" id="A0A2J6PMZ4"/>
<reference evidence="2 3" key="1">
    <citation type="submission" date="2016-05" db="EMBL/GenBank/DDBJ databases">
        <title>A degradative enzymes factory behind the ericoid mycorrhizal symbiosis.</title>
        <authorList>
            <consortium name="DOE Joint Genome Institute"/>
            <person name="Martino E."/>
            <person name="Morin E."/>
            <person name="Grelet G."/>
            <person name="Kuo A."/>
            <person name="Kohler A."/>
            <person name="Daghino S."/>
            <person name="Barry K."/>
            <person name="Choi C."/>
            <person name="Cichocki N."/>
            <person name="Clum A."/>
            <person name="Copeland A."/>
            <person name="Hainaut M."/>
            <person name="Haridas S."/>
            <person name="Labutti K."/>
            <person name="Lindquist E."/>
            <person name="Lipzen A."/>
            <person name="Khouja H.-R."/>
            <person name="Murat C."/>
            <person name="Ohm R."/>
            <person name="Olson A."/>
            <person name="Spatafora J."/>
            <person name="Veneault-Fourrey C."/>
            <person name="Henrissat B."/>
            <person name="Grigoriev I."/>
            <person name="Martin F."/>
            <person name="Perotto S."/>
        </authorList>
    </citation>
    <scope>NUCLEOTIDE SEQUENCE [LARGE SCALE GENOMIC DNA]</scope>
    <source>
        <strain evidence="2 3">UAMH 7357</strain>
    </source>
</reference>
<name>A0A2J6PMZ4_9HELO</name>
<protein>
    <submittedName>
        <fullName evidence="2">Uncharacterized protein</fullName>
    </submittedName>
</protein>
<evidence type="ECO:0000313" key="2">
    <source>
        <dbReference type="EMBL" id="PMD15408.1"/>
    </source>
</evidence>
<dbReference type="EMBL" id="KZ613513">
    <property type="protein sequence ID" value="PMD15408.1"/>
    <property type="molecule type" value="Genomic_DNA"/>
</dbReference>
<organism evidence="2 3">
    <name type="scientific">Hyaloscypha hepaticicola</name>
    <dbReference type="NCBI Taxonomy" id="2082293"/>
    <lineage>
        <taxon>Eukaryota</taxon>
        <taxon>Fungi</taxon>
        <taxon>Dikarya</taxon>
        <taxon>Ascomycota</taxon>
        <taxon>Pezizomycotina</taxon>
        <taxon>Leotiomycetes</taxon>
        <taxon>Helotiales</taxon>
        <taxon>Hyaloscyphaceae</taxon>
        <taxon>Hyaloscypha</taxon>
    </lineage>
</organism>
<feature type="compositionally biased region" description="Polar residues" evidence="1">
    <location>
        <begin position="196"/>
        <end position="206"/>
    </location>
</feature>
<dbReference type="Proteomes" id="UP000235672">
    <property type="component" value="Unassembled WGS sequence"/>
</dbReference>
<keyword evidence="3" id="KW-1185">Reference proteome</keyword>
<gene>
    <name evidence="2" type="ORF">NA56DRAFT_753937</name>
</gene>
<sequence>MQYANHEQCHEILRSRLWKAPSRVLRRTNKLAFLLHRGCVRVRFSSNVLDDISICDAASRFPTANISYHETASCITSNQCLQADDSQQSVERTEAWSRLITNRFRLFGKIPFLQHTYPSFLGSQNYTTSSGSVLEQSNAYLYGVMIKIVDPGSVGRSDGRLVVELSHAHTTSGKQVNIRSMLTSQSDRHRQRSLKTRPSFQVTATD</sequence>
<evidence type="ECO:0000256" key="1">
    <source>
        <dbReference type="SAM" id="MobiDB-lite"/>
    </source>
</evidence>
<proteinExistence type="predicted"/>
<accession>A0A2J6PMZ4</accession>
<evidence type="ECO:0000313" key="3">
    <source>
        <dbReference type="Proteomes" id="UP000235672"/>
    </source>
</evidence>
<feature type="region of interest" description="Disordered" evidence="1">
    <location>
        <begin position="184"/>
        <end position="206"/>
    </location>
</feature>